<dbReference type="Proteomes" id="UP000001312">
    <property type="component" value="Unassembled WGS sequence"/>
</dbReference>
<protein>
    <submittedName>
        <fullName evidence="1">Uncharacterized protein</fullName>
    </submittedName>
</protein>
<evidence type="ECO:0000313" key="1">
    <source>
        <dbReference type="EMBL" id="EDN93316.1"/>
    </source>
</evidence>
<name>A7EV24_SCLS1</name>
<dbReference type="KEGG" id="ssl:SS1G_09182"/>
<sequence length="31" mass="3711">MDEDEKDSAMILRRKKIIIEISINTASQWYI</sequence>
<reference evidence="2" key="1">
    <citation type="journal article" date="2011" name="PLoS Genet.">
        <title>Genomic analysis of the necrotrophic fungal pathogens Sclerotinia sclerotiorum and Botrytis cinerea.</title>
        <authorList>
            <person name="Amselem J."/>
            <person name="Cuomo C.A."/>
            <person name="van Kan J.A."/>
            <person name="Viaud M."/>
            <person name="Benito E.P."/>
            <person name="Couloux A."/>
            <person name="Coutinho P.M."/>
            <person name="de Vries R.P."/>
            <person name="Dyer P.S."/>
            <person name="Fillinger S."/>
            <person name="Fournier E."/>
            <person name="Gout L."/>
            <person name="Hahn M."/>
            <person name="Kohn L."/>
            <person name="Lapalu N."/>
            <person name="Plummer K.M."/>
            <person name="Pradier J.M."/>
            <person name="Quevillon E."/>
            <person name="Sharon A."/>
            <person name="Simon A."/>
            <person name="ten Have A."/>
            <person name="Tudzynski B."/>
            <person name="Tudzynski P."/>
            <person name="Wincker P."/>
            <person name="Andrew M."/>
            <person name="Anthouard V."/>
            <person name="Beever R.E."/>
            <person name="Beffa R."/>
            <person name="Benoit I."/>
            <person name="Bouzid O."/>
            <person name="Brault B."/>
            <person name="Chen Z."/>
            <person name="Choquer M."/>
            <person name="Collemare J."/>
            <person name="Cotton P."/>
            <person name="Danchin E.G."/>
            <person name="Da Silva C."/>
            <person name="Gautier A."/>
            <person name="Giraud C."/>
            <person name="Giraud T."/>
            <person name="Gonzalez C."/>
            <person name="Grossetete S."/>
            <person name="Guldener U."/>
            <person name="Henrissat B."/>
            <person name="Howlett B.J."/>
            <person name="Kodira C."/>
            <person name="Kretschmer M."/>
            <person name="Lappartient A."/>
            <person name="Leroch M."/>
            <person name="Levis C."/>
            <person name="Mauceli E."/>
            <person name="Neuveglise C."/>
            <person name="Oeser B."/>
            <person name="Pearson M."/>
            <person name="Poulain J."/>
            <person name="Poussereau N."/>
            <person name="Quesneville H."/>
            <person name="Rascle C."/>
            <person name="Schumacher J."/>
            <person name="Segurens B."/>
            <person name="Sexton A."/>
            <person name="Silva E."/>
            <person name="Sirven C."/>
            <person name="Soanes D.M."/>
            <person name="Talbot N.J."/>
            <person name="Templeton M."/>
            <person name="Yandava C."/>
            <person name="Yarden O."/>
            <person name="Zeng Q."/>
            <person name="Rollins J.A."/>
            <person name="Lebrun M.H."/>
            <person name="Dickman M."/>
        </authorList>
    </citation>
    <scope>NUCLEOTIDE SEQUENCE [LARGE SCALE GENOMIC DNA]</scope>
    <source>
        <strain evidence="2">ATCC 18683 / 1980 / Ss-1</strain>
    </source>
</reference>
<keyword evidence="2" id="KW-1185">Reference proteome</keyword>
<dbReference type="InParanoid" id="A7EV24"/>
<evidence type="ECO:0000313" key="2">
    <source>
        <dbReference type="Proteomes" id="UP000001312"/>
    </source>
</evidence>
<proteinExistence type="predicted"/>
<organism evidence="1 2">
    <name type="scientific">Sclerotinia sclerotiorum (strain ATCC 18683 / 1980 / Ss-1)</name>
    <name type="common">White mold</name>
    <name type="synonym">Whetzelinia sclerotiorum</name>
    <dbReference type="NCBI Taxonomy" id="665079"/>
    <lineage>
        <taxon>Eukaryota</taxon>
        <taxon>Fungi</taxon>
        <taxon>Dikarya</taxon>
        <taxon>Ascomycota</taxon>
        <taxon>Pezizomycotina</taxon>
        <taxon>Leotiomycetes</taxon>
        <taxon>Helotiales</taxon>
        <taxon>Sclerotiniaceae</taxon>
        <taxon>Sclerotinia</taxon>
    </lineage>
</organism>
<dbReference type="HOGENOM" id="CLU_3399637_0_0_1"/>
<dbReference type="GeneID" id="5485679"/>
<dbReference type="RefSeq" id="XP_001589461.1">
    <property type="nucleotide sequence ID" value="XM_001589411.1"/>
</dbReference>
<dbReference type="AlphaFoldDB" id="A7EV24"/>
<accession>A7EV24</accession>
<dbReference type="EMBL" id="CH476633">
    <property type="protein sequence ID" value="EDN93316.1"/>
    <property type="molecule type" value="Genomic_DNA"/>
</dbReference>
<gene>
    <name evidence="1" type="ORF">SS1G_09182</name>
</gene>